<dbReference type="Gene3D" id="3.30.429.10">
    <property type="entry name" value="Macrophage Migration Inhibitory Factor"/>
    <property type="match status" value="1"/>
</dbReference>
<evidence type="ECO:0000313" key="2">
    <source>
        <dbReference type="Proteomes" id="UP000053058"/>
    </source>
</evidence>
<dbReference type="Proteomes" id="UP000053058">
    <property type="component" value="Unassembled WGS sequence"/>
</dbReference>
<proteinExistence type="predicted"/>
<dbReference type="EMBL" id="LKLN01000076">
    <property type="protein sequence ID" value="KSU02734.1"/>
    <property type="molecule type" value="Genomic_DNA"/>
</dbReference>
<reference evidence="2" key="1">
    <citation type="submission" date="2015-10" db="EMBL/GenBank/DDBJ databases">
        <title>Draft Genome Sequences of 11 Lactococcus lactis subspecies cremoris strains.</title>
        <authorList>
            <person name="Wels M."/>
            <person name="Backus L."/>
            <person name="Boekhorst J."/>
            <person name="Dijkstra A."/>
            <person name="Beerthuizen M."/>
            <person name="Kelly W."/>
            <person name="Siezen R."/>
            <person name="Bachmann H."/>
            <person name="Van Hijum S."/>
        </authorList>
    </citation>
    <scope>NUCLEOTIDE SEQUENCE [LARGE SCALE GENOMIC DNA]</scope>
    <source>
        <strain evidence="2">KF282</strain>
    </source>
</reference>
<dbReference type="PATRIC" id="fig|1360.105.peg.12"/>
<gene>
    <name evidence="1" type="ORF">KF282_1938</name>
</gene>
<name>A0A0V8CN16_LACLL</name>
<dbReference type="InterPro" id="IPR014347">
    <property type="entry name" value="Tautomerase/MIF_sf"/>
</dbReference>
<dbReference type="SUPFAM" id="SSF55331">
    <property type="entry name" value="Tautomerase/MIF"/>
    <property type="match status" value="1"/>
</dbReference>
<evidence type="ECO:0008006" key="3">
    <source>
        <dbReference type="Google" id="ProtNLM"/>
    </source>
</evidence>
<sequence>MFSLISRPRTTNQKELFYSSLVSELHDKMNIRKEDIMINISINADEDWSFFGVERSS</sequence>
<dbReference type="InterPro" id="IPR037479">
    <property type="entry name" value="Tauto_MSAD"/>
</dbReference>
<protein>
    <recommendedName>
        <fullName evidence="3">Tautomerase family protein</fullName>
    </recommendedName>
</protein>
<comment type="caution">
    <text evidence="1">The sequence shown here is derived from an EMBL/GenBank/DDBJ whole genome shotgun (WGS) entry which is preliminary data.</text>
</comment>
<dbReference type="Pfam" id="PF14552">
    <property type="entry name" value="Tautomerase_2"/>
    <property type="match status" value="1"/>
</dbReference>
<evidence type="ECO:0000313" key="1">
    <source>
        <dbReference type="EMBL" id="KSU02734.1"/>
    </source>
</evidence>
<organism evidence="1 2">
    <name type="scientific">Lactococcus lactis subsp. lactis</name>
    <name type="common">Streptococcus lactis</name>
    <dbReference type="NCBI Taxonomy" id="1360"/>
    <lineage>
        <taxon>Bacteria</taxon>
        <taxon>Bacillati</taxon>
        <taxon>Bacillota</taxon>
        <taxon>Bacilli</taxon>
        <taxon>Lactobacillales</taxon>
        <taxon>Streptococcaceae</taxon>
        <taxon>Lactococcus</taxon>
    </lineage>
</organism>
<accession>A0A0V8CN16</accession>
<dbReference type="AlphaFoldDB" id="A0A0V8CN16"/>